<dbReference type="CDD" id="cd02022">
    <property type="entry name" value="DPCK"/>
    <property type="match status" value="1"/>
</dbReference>
<dbReference type="GO" id="GO:0005737">
    <property type="term" value="C:cytoplasm"/>
    <property type="evidence" value="ECO:0007669"/>
    <property type="project" value="UniProtKB-SubCell"/>
</dbReference>
<keyword evidence="4 5" id="KW-0173">Coenzyme A biosynthesis</keyword>
<dbReference type="Pfam" id="PF01121">
    <property type="entry name" value="CoaE"/>
    <property type="match status" value="1"/>
</dbReference>
<dbReference type="EMBL" id="SGWZ01000001">
    <property type="protein sequence ID" value="RZS72909.1"/>
    <property type="molecule type" value="Genomic_DNA"/>
</dbReference>
<proteinExistence type="inferred from homology"/>
<reference evidence="8 9" key="1">
    <citation type="submission" date="2019-02" db="EMBL/GenBank/DDBJ databases">
        <title>Genomic Encyclopedia of Type Strains, Phase IV (KMG-IV): sequencing the most valuable type-strain genomes for metagenomic binning, comparative biology and taxonomic classification.</title>
        <authorList>
            <person name="Goeker M."/>
        </authorList>
    </citation>
    <scope>NUCLEOTIDE SEQUENCE [LARGE SCALE GENOMIC DNA]</scope>
    <source>
        <strain evidence="8 9">DSM 16618</strain>
    </source>
</reference>
<accession>A0A4Q7N020</accession>
<feature type="region of interest" description="Disordered" evidence="7">
    <location>
        <begin position="1"/>
        <end position="20"/>
    </location>
</feature>
<comment type="caution">
    <text evidence="8">The sequence shown here is derived from an EMBL/GenBank/DDBJ whole genome shotgun (WGS) entry which is preliminary data.</text>
</comment>
<evidence type="ECO:0000313" key="9">
    <source>
        <dbReference type="Proteomes" id="UP000292039"/>
    </source>
</evidence>
<dbReference type="GO" id="GO:0015937">
    <property type="term" value="P:coenzyme A biosynthetic process"/>
    <property type="evidence" value="ECO:0007669"/>
    <property type="project" value="UniProtKB-UniRule"/>
</dbReference>
<evidence type="ECO:0000256" key="7">
    <source>
        <dbReference type="SAM" id="MobiDB-lite"/>
    </source>
</evidence>
<evidence type="ECO:0000256" key="2">
    <source>
        <dbReference type="ARBA" id="ARBA00022741"/>
    </source>
</evidence>
<comment type="pathway">
    <text evidence="5">Cofactor biosynthesis; coenzyme A biosynthesis; CoA from (R)-pantothenate: step 5/5.</text>
</comment>
<organism evidence="8 9">
    <name type="scientific">Kerstersia gyiorum</name>
    <dbReference type="NCBI Taxonomy" id="206506"/>
    <lineage>
        <taxon>Bacteria</taxon>
        <taxon>Pseudomonadati</taxon>
        <taxon>Pseudomonadota</taxon>
        <taxon>Betaproteobacteria</taxon>
        <taxon>Burkholderiales</taxon>
        <taxon>Alcaligenaceae</taxon>
        <taxon>Kerstersia</taxon>
    </lineage>
</organism>
<dbReference type="PANTHER" id="PTHR10695:SF46">
    <property type="entry name" value="BIFUNCTIONAL COENZYME A SYNTHASE-RELATED"/>
    <property type="match status" value="1"/>
</dbReference>
<dbReference type="Proteomes" id="UP000292039">
    <property type="component" value="Unassembled WGS sequence"/>
</dbReference>
<dbReference type="NCBIfam" id="TIGR00152">
    <property type="entry name" value="dephospho-CoA kinase"/>
    <property type="match status" value="1"/>
</dbReference>
<comment type="subcellular location">
    <subcellularLocation>
        <location evidence="5">Cytoplasm</location>
    </subcellularLocation>
</comment>
<dbReference type="GO" id="GO:0004140">
    <property type="term" value="F:dephospho-CoA kinase activity"/>
    <property type="evidence" value="ECO:0007669"/>
    <property type="project" value="UniProtKB-UniRule"/>
</dbReference>
<evidence type="ECO:0000256" key="5">
    <source>
        <dbReference type="HAMAP-Rule" id="MF_00376"/>
    </source>
</evidence>
<evidence type="ECO:0000256" key="4">
    <source>
        <dbReference type="ARBA" id="ARBA00022993"/>
    </source>
</evidence>
<dbReference type="HAMAP" id="MF_00376">
    <property type="entry name" value="Dephospho_CoA_kinase"/>
    <property type="match status" value="1"/>
</dbReference>
<feature type="binding site" evidence="5">
    <location>
        <begin position="40"/>
        <end position="45"/>
    </location>
    <ligand>
        <name>ATP</name>
        <dbReference type="ChEBI" id="CHEBI:30616"/>
    </ligand>
</feature>
<keyword evidence="3 5" id="KW-0067">ATP-binding</keyword>
<dbReference type="AlphaFoldDB" id="A0A4Q7N020"/>
<comment type="function">
    <text evidence="5">Catalyzes the phosphorylation of the 3'-hydroxyl group of dephosphocoenzyme A to form coenzyme A.</text>
</comment>
<name>A0A4Q7N020_9BURK</name>
<evidence type="ECO:0000256" key="3">
    <source>
        <dbReference type="ARBA" id="ARBA00022840"/>
    </source>
</evidence>
<comment type="catalytic activity">
    <reaction evidence="5">
        <text>3'-dephospho-CoA + ATP = ADP + CoA + H(+)</text>
        <dbReference type="Rhea" id="RHEA:18245"/>
        <dbReference type="ChEBI" id="CHEBI:15378"/>
        <dbReference type="ChEBI" id="CHEBI:30616"/>
        <dbReference type="ChEBI" id="CHEBI:57287"/>
        <dbReference type="ChEBI" id="CHEBI:57328"/>
        <dbReference type="ChEBI" id="CHEBI:456216"/>
        <dbReference type="EC" id="2.7.1.24"/>
    </reaction>
</comment>
<dbReference type="UniPathway" id="UPA00241">
    <property type="reaction ID" value="UER00356"/>
</dbReference>
<keyword evidence="5" id="KW-0808">Transferase</keyword>
<keyword evidence="5 8" id="KW-0418">Kinase</keyword>
<keyword evidence="2 5" id="KW-0547">Nucleotide-binding</keyword>
<feature type="compositionally biased region" description="Low complexity" evidence="7">
    <location>
        <begin position="8"/>
        <end position="19"/>
    </location>
</feature>
<dbReference type="InterPro" id="IPR027417">
    <property type="entry name" value="P-loop_NTPase"/>
</dbReference>
<dbReference type="SUPFAM" id="SSF52540">
    <property type="entry name" value="P-loop containing nucleoside triphosphate hydrolases"/>
    <property type="match status" value="1"/>
</dbReference>
<sequence>MNRDDQSAGRNGNQAGAARVWAPSQAGSGILTLGLTGGIGSGKSRVASWLAQWGAGVVDTDAVAHELTAAGGAAMPLLRSVFGAAVERPDGAMDRDWMRARVFADPGVRRELEAILHPLIRAETQRQLALAQGPYRVAVVPLLVESGDWRERVDRICVVDCDPDTQVARVQSRSGLTAETIRRIMDAQASRAERLAAAHDVIVNDGATSEAELLQRVRLAHAQWAAGTPLGGPSAG</sequence>
<evidence type="ECO:0000256" key="6">
    <source>
        <dbReference type="NCBIfam" id="TIGR00152"/>
    </source>
</evidence>
<evidence type="ECO:0000313" key="8">
    <source>
        <dbReference type="EMBL" id="RZS72909.1"/>
    </source>
</evidence>
<gene>
    <name evidence="5" type="primary">coaE</name>
    <name evidence="8" type="ORF">EV679_0092</name>
</gene>
<evidence type="ECO:0000256" key="1">
    <source>
        <dbReference type="ARBA" id="ARBA00009018"/>
    </source>
</evidence>
<dbReference type="Gene3D" id="3.40.50.300">
    <property type="entry name" value="P-loop containing nucleotide triphosphate hydrolases"/>
    <property type="match status" value="1"/>
</dbReference>
<keyword evidence="5" id="KW-0963">Cytoplasm</keyword>
<dbReference type="PROSITE" id="PS51219">
    <property type="entry name" value="DPCK"/>
    <property type="match status" value="1"/>
</dbReference>
<dbReference type="GO" id="GO:0005524">
    <property type="term" value="F:ATP binding"/>
    <property type="evidence" value="ECO:0007669"/>
    <property type="project" value="UniProtKB-UniRule"/>
</dbReference>
<dbReference type="InterPro" id="IPR001977">
    <property type="entry name" value="Depp_CoAkinase"/>
</dbReference>
<dbReference type="EC" id="2.7.1.24" evidence="5 6"/>
<protein>
    <recommendedName>
        <fullName evidence="5 6">Dephospho-CoA kinase</fullName>
        <ecNumber evidence="5 6">2.7.1.24</ecNumber>
    </recommendedName>
    <alternativeName>
        <fullName evidence="5">Dephosphocoenzyme A kinase</fullName>
    </alternativeName>
</protein>
<comment type="similarity">
    <text evidence="1 5">Belongs to the CoaE family.</text>
</comment>
<dbReference type="PANTHER" id="PTHR10695">
    <property type="entry name" value="DEPHOSPHO-COA KINASE-RELATED"/>
    <property type="match status" value="1"/>
</dbReference>